<organism evidence="1 2">
    <name type="scientific">Saccharophagus degradans</name>
    <dbReference type="NCBI Taxonomy" id="86304"/>
    <lineage>
        <taxon>Bacteria</taxon>
        <taxon>Pseudomonadati</taxon>
        <taxon>Pseudomonadota</taxon>
        <taxon>Gammaproteobacteria</taxon>
        <taxon>Cellvibrionales</taxon>
        <taxon>Cellvibrionaceae</taxon>
        <taxon>Saccharophagus</taxon>
    </lineage>
</organism>
<reference evidence="1" key="1">
    <citation type="submission" date="2023-07" db="EMBL/GenBank/DDBJ databases">
        <title>Genome content predicts the carbon catabolic preferences of heterotrophic bacteria.</title>
        <authorList>
            <person name="Gralka M."/>
        </authorList>
    </citation>
    <scope>NUCLEOTIDE SEQUENCE</scope>
    <source>
        <strain evidence="1">I3M17_2</strain>
    </source>
</reference>
<evidence type="ECO:0008006" key="3">
    <source>
        <dbReference type="Google" id="ProtNLM"/>
    </source>
</evidence>
<dbReference type="RefSeq" id="WP_303494521.1">
    <property type="nucleotide sequence ID" value="NZ_JAUOPB010000278.1"/>
</dbReference>
<comment type="caution">
    <text evidence="1">The sequence shown here is derived from an EMBL/GenBank/DDBJ whole genome shotgun (WGS) entry which is preliminary data.</text>
</comment>
<name>A0AAW7XF06_9GAMM</name>
<protein>
    <recommendedName>
        <fullName evidence="3">TonB-dependent receptor</fullName>
    </recommendedName>
</protein>
<evidence type="ECO:0000313" key="2">
    <source>
        <dbReference type="Proteomes" id="UP001169760"/>
    </source>
</evidence>
<dbReference type="EMBL" id="JAUOPB010000278">
    <property type="protein sequence ID" value="MDO6425113.1"/>
    <property type="molecule type" value="Genomic_DNA"/>
</dbReference>
<proteinExistence type="predicted"/>
<dbReference type="AlphaFoldDB" id="A0AAW7XF06"/>
<feature type="non-terminal residue" evidence="1">
    <location>
        <position position="89"/>
    </location>
</feature>
<accession>A0AAW7XF06</accession>
<sequence length="89" mass="10342">SVGLNWKKGNVYTKPIKDNPVIKINGIEAINYDLPNKENLEDFFRIDTSLKYKFKMNNRITGSFNIGILNLTNKQNIIQRYYTLDDNNG</sequence>
<feature type="non-terminal residue" evidence="1">
    <location>
        <position position="1"/>
    </location>
</feature>
<gene>
    <name evidence="1" type="ORF">Q4521_21725</name>
</gene>
<dbReference type="Proteomes" id="UP001169760">
    <property type="component" value="Unassembled WGS sequence"/>
</dbReference>
<evidence type="ECO:0000313" key="1">
    <source>
        <dbReference type="EMBL" id="MDO6425113.1"/>
    </source>
</evidence>